<proteinExistence type="predicted"/>
<dbReference type="EMBL" id="BJXK01000003">
    <property type="protein sequence ID" value="GEM78726.1"/>
    <property type="molecule type" value="Genomic_DNA"/>
</dbReference>
<dbReference type="OrthoDB" id="5878938at2"/>
<evidence type="ECO:0000313" key="2">
    <source>
        <dbReference type="Proteomes" id="UP000321113"/>
    </source>
</evidence>
<sequence>MLEVLLSVTLVSLLSLNLIQGGVYLQRESKHAEQSLLVLHHMENYLEYARIMTITGTEIEPQWQGLEEPTIDMTLSSSKQTSSLGVSGTKLEVAASWVNPWGQLESVVISTWVAFY</sequence>
<evidence type="ECO:0008006" key="3">
    <source>
        <dbReference type="Google" id="ProtNLM"/>
    </source>
</evidence>
<keyword evidence="2" id="KW-1185">Reference proteome</keyword>
<dbReference type="Proteomes" id="UP000321113">
    <property type="component" value="Unassembled WGS sequence"/>
</dbReference>
<gene>
    <name evidence="1" type="ORF">VSU01S_09710</name>
</gene>
<name>A0A511QP66_9VIBR</name>
<protein>
    <recommendedName>
        <fullName evidence="3">Type IV pilin</fullName>
    </recommendedName>
</protein>
<evidence type="ECO:0000313" key="1">
    <source>
        <dbReference type="EMBL" id="GEM78726.1"/>
    </source>
</evidence>
<dbReference type="AlphaFoldDB" id="A0A511QP66"/>
<accession>A0A511QP66</accession>
<comment type="caution">
    <text evidence="1">The sequence shown here is derived from an EMBL/GenBank/DDBJ whole genome shotgun (WGS) entry which is preliminary data.</text>
</comment>
<dbReference type="RefSeq" id="WP_119011148.1">
    <property type="nucleotide sequence ID" value="NZ_BJXK01000003.1"/>
</dbReference>
<organism evidence="1 2">
    <name type="scientific">Vibrio superstes NBRC 103154</name>
    <dbReference type="NCBI Taxonomy" id="1219062"/>
    <lineage>
        <taxon>Bacteria</taxon>
        <taxon>Pseudomonadati</taxon>
        <taxon>Pseudomonadota</taxon>
        <taxon>Gammaproteobacteria</taxon>
        <taxon>Vibrionales</taxon>
        <taxon>Vibrionaceae</taxon>
        <taxon>Vibrio</taxon>
    </lineage>
</organism>
<reference evidence="1 2" key="1">
    <citation type="submission" date="2019-07" db="EMBL/GenBank/DDBJ databases">
        <title>Whole genome shotgun sequence of Vibrio superstes NBRC 103154.</title>
        <authorList>
            <person name="Hosoyama A."/>
            <person name="Uohara A."/>
            <person name="Ohji S."/>
            <person name="Ichikawa N."/>
        </authorList>
    </citation>
    <scope>NUCLEOTIDE SEQUENCE [LARGE SCALE GENOMIC DNA]</scope>
    <source>
        <strain evidence="1 2">NBRC 103154</strain>
    </source>
</reference>